<name>A0A4U5MKZ9_STECR</name>
<dbReference type="EMBL" id="AZBU02000007">
    <property type="protein sequence ID" value="TKR70118.1"/>
    <property type="molecule type" value="Genomic_DNA"/>
</dbReference>
<gene>
    <name evidence="2" type="ORF">L596_022179</name>
</gene>
<evidence type="ECO:0000313" key="2">
    <source>
        <dbReference type="EMBL" id="TKR70118.1"/>
    </source>
</evidence>
<organism evidence="2 3">
    <name type="scientific">Steinernema carpocapsae</name>
    <name type="common">Entomopathogenic nematode</name>
    <dbReference type="NCBI Taxonomy" id="34508"/>
    <lineage>
        <taxon>Eukaryota</taxon>
        <taxon>Metazoa</taxon>
        <taxon>Ecdysozoa</taxon>
        <taxon>Nematoda</taxon>
        <taxon>Chromadorea</taxon>
        <taxon>Rhabditida</taxon>
        <taxon>Tylenchina</taxon>
        <taxon>Panagrolaimomorpha</taxon>
        <taxon>Strongyloidoidea</taxon>
        <taxon>Steinernematidae</taxon>
        <taxon>Steinernema</taxon>
    </lineage>
</organism>
<comment type="caution">
    <text evidence="2">The sequence shown here is derived from an EMBL/GenBank/DDBJ whole genome shotgun (WGS) entry which is preliminary data.</text>
</comment>
<reference evidence="2 3" key="2">
    <citation type="journal article" date="2019" name="G3 (Bethesda)">
        <title>Hybrid Assembly of the Genome of the Entomopathogenic Nematode Steinernema carpocapsae Identifies the X-Chromosome.</title>
        <authorList>
            <person name="Serra L."/>
            <person name="Macchietto M."/>
            <person name="Macias-Munoz A."/>
            <person name="McGill C.J."/>
            <person name="Rodriguez I.M."/>
            <person name="Rodriguez B."/>
            <person name="Murad R."/>
            <person name="Mortazavi A."/>
        </authorList>
    </citation>
    <scope>NUCLEOTIDE SEQUENCE [LARGE SCALE GENOMIC DNA]</scope>
    <source>
        <strain evidence="2 3">ALL</strain>
    </source>
</reference>
<evidence type="ECO:0000313" key="3">
    <source>
        <dbReference type="Proteomes" id="UP000298663"/>
    </source>
</evidence>
<sequence>MRQLTSYTVFTKTHENLWDMPEGCSYAPQRFKDQLLYVSDDGKVIAEVNHGFEELEVVWKPPELVKSVKLESFMATKTGLFGLAKSIEDRYWVVPCQITVQNASVDVRVLGESQNGELTLWEGPTFYNETGFFWRKDAGKIGFLELGNMANVSRSMMKNQSFPMSPEDVIEAAVIGGRLFVLNLTAGVLEVAEENVVSPPIAIETTGLPASTSTTVFKTVTGLSLWLILCSNPEDVARKEMKSPVLLIIDTERLTLERHIMWSHKTTKNLPAVECSISADKESIWVTDGSKICEVQIRSVDASTTLSSCKRSRANLLDINSSSEAETLPKRARLEVETPIQSGLNIVVNLQQFENEDQKNDQEPKSSDKKPAESNDDKVSKGQATIGNRCVIS</sequence>
<feature type="compositionally biased region" description="Basic and acidic residues" evidence="1">
    <location>
        <begin position="356"/>
        <end position="380"/>
    </location>
</feature>
<accession>A0A4U5MKZ9</accession>
<feature type="region of interest" description="Disordered" evidence="1">
    <location>
        <begin position="353"/>
        <end position="393"/>
    </location>
</feature>
<keyword evidence="3" id="KW-1185">Reference proteome</keyword>
<proteinExistence type="predicted"/>
<evidence type="ECO:0000256" key="1">
    <source>
        <dbReference type="SAM" id="MobiDB-lite"/>
    </source>
</evidence>
<reference evidence="2 3" key="1">
    <citation type="journal article" date="2015" name="Genome Biol.">
        <title>Comparative genomics of Steinernema reveals deeply conserved gene regulatory networks.</title>
        <authorList>
            <person name="Dillman A.R."/>
            <person name="Macchietto M."/>
            <person name="Porter C.F."/>
            <person name="Rogers A."/>
            <person name="Williams B."/>
            <person name="Antoshechkin I."/>
            <person name="Lee M.M."/>
            <person name="Goodwin Z."/>
            <person name="Lu X."/>
            <person name="Lewis E.E."/>
            <person name="Goodrich-Blair H."/>
            <person name="Stock S.P."/>
            <person name="Adams B.J."/>
            <person name="Sternberg P.W."/>
            <person name="Mortazavi A."/>
        </authorList>
    </citation>
    <scope>NUCLEOTIDE SEQUENCE [LARGE SCALE GENOMIC DNA]</scope>
    <source>
        <strain evidence="2 3">ALL</strain>
    </source>
</reference>
<dbReference type="AlphaFoldDB" id="A0A4U5MKZ9"/>
<protein>
    <submittedName>
        <fullName evidence="2">Uncharacterized protein</fullName>
    </submittedName>
</protein>
<dbReference type="Proteomes" id="UP000298663">
    <property type="component" value="Unassembled WGS sequence"/>
</dbReference>